<feature type="region of interest" description="Disordered" evidence="2">
    <location>
        <begin position="396"/>
        <end position="731"/>
    </location>
</feature>
<dbReference type="Gene3D" id="1.10.287.1490">
    <property type="match status" value="1"/>
</dbReference>
<gene>
    <name evidence="3" type="ORF">KIPB_007705</name>
</gene>
<keyword evidence="4" id="KW-1185">Reference proteome</keyword>
<evidence type="ECO:0000313" key="3">
    <source>
        <dbReference type="EMBL" id="GIQ85946.1"/>
    </source>
</evidence>
<feature type="compositionally biased region" description="Polar residues" evidence="2">
    <location>
        <begin position="415"/>
        <end position="428"/>
    </location>
</feature>
<keyword evidence="1" id="KW-0175">Coiled coil</keyword>
<feature type="coiled-coil region" evidence="1">
    <location>
        <begin position="181"/>
        <end position="318"/>
    </location>
</feature>
<feature type="compositionally biased region" description="Basic residues" evidence="2">
    <location>
        <begin position="527"/>
        <end position="536"/>
    </location>
</feature>
<dbReference type="Proteomes" id="UP000265618">
    <property type="component" value="Unassembled WGS sequence"/>
</dbReference>
<organism evidence="3 4">
    <name type="scientific">Kipferlia bialata</name>
    <dbReference type="NCBI Taxonomy" id="797122"/>
    <lineage>
        <taxon>Eukaryota</taxon>
        <taxon>Metamonada</taxon>
        <taxon>Carpediemonas-like organisms</taxon>
        <taxon>Kipferlia</taxon>
    </lineage>
</organism>
<proteinExistence type="predicted"/>
<dbReference type="AlphaFoldDB" id="A0A9K3GKR0"/>
<reference evidence="3 4" key="1">
    <citation type="journal article" date="2018" name="PLoS ONE">
        <title>The draft genome of Kipferlia bialata reveals reductive genome evolution in fornicate parasites.</title>
        <authorList>
            <person name="Tanifuji G."/>
            <person name="Takabayashi S."/>
            <person name="Kume K."/>
            <person name="Takagi M."/>
            <person name="Nakayama T."/>
            <person name="Kamikawa R."/>
            <person name="Inagaki Y."/>
            <person name="Hashimoto T."/>
        </authorList>
    </citation>
    <scope>NUCLEOTIDE SEQUENCE [LARGE SCALE GENOMIC DNA]</scope>
    <source>
        <strain evidence="3">NY0173</strain>
    </source>
</reference>
<feature type="compositionally biased region" description="Acidic residues" evidence="2">
    <location>
        <begin position="588"/>
        <end position="602"/>
    </location>
</feature>
<accession>A0A9K3GKR0</accession>
<feature type="compositionally biased region" description="Acidic residues" evidence="2">
    <location>
        <begin position="541"/>
        <end position="553"/>
    </location>
</feature>
<evidence type="ECO:0000313" key="4">
    <source>
        <dbReference type="Proteomes" id="UP000265618"/>
    </source>
</evidence>
<sequence length="731" mass="80625">MEEEQSYTGSIIDGLRQELSAMTLRFHEADLQRTSARLDLERLRGAGDVAMDGGCSSESMETERQEWTEQLRLAREEAALAVERERAEGEERVRETQAAMLRDIEDMGRERGEALAALSEAEAEVASLLGAREEASASEADRAAEVADLTSRLSHAESTLQSVREGLEGAQGEVAMAGQEMASLLSQVDTLTQERQGLEAKVEELGADLDVAKVEAEAVVEERDGLVEEKTRLEAQIERLSSVLAAEEARHHTDREAEGERESEREVELQSHIASLESRLEAALEAQIAEAGARERERAEHAEAVAELRAEVAEEHKRVVAAYAALTDTKSELSSTYAELTDTKSDLASADASISHLKGVAEDAQAQLERERAKGAERDEMVRALRLHVGQLKDELRGHQEMSRRALSHSFLGTPRSTQMKRAAQESTRAGMGALPGSPSRTPSATLPRARSRQGKRSAFIVSHSLSPDREAPSKASAPAVTNNPETVDMSMSGMSKAESEGESESESEEEPVESSPPPSPSPQVVVRKRGRPRRTRVIESESESEEEEEEEAPVVRRGPRGTRSRAAPSRTRPVRRKSRVPVVESSSSEEEEEEEEEEYQEEMIIPDPTPRPTRRGRQKKNEYKPRPARPVVRRESKRKAAITAKRNMVKSLAKKGGDGSESGSDYEEESLADSRVLGAGHFTPQHPTPSAEMLSIRGASRARARRGVRSPDEVPSQAEHDRRRHRRPLF</sequence>
<comment type="caution">
    <text evidence="3">The sequence shown here is derived from an EMBL/GenBank/DDBJ whole genome shotgun (WGS) entry which is preliminary data.</text>
</comment>
<dbReference type="EMBL" id="BDIP01002225">
    <property type="protein sequence ID" value="GIQ85946.1"/>
    <property type="molecule type" value="Genomic_DNA"/>
</dbReference>
<protein>
    <submittedName>
        <fullName evidence="3">Uncharacterized protein</fullName>
    </submittedName>
</protein>
<evidence type="ECO:0000256" key="2">
    <source>
        <dbReference type="SAM" id="MobiDB-lite"/>
    </source>
</evidence>
<feature type="compositionally biased region" description="Acidic residues" evidence="2">
    <location>
        <begin position="501"/>
        <end position="513"/>
    </location>
</feature>
<feature type="coiled-coil region" evidence="1">
    <location>
        <begin position="57"/>
        <end position="138"/>
    </location>
</feature>
<name>A0A9K3GKR0_9EUKA</name>
<evidence type="ECO:0000256" key="1">
    <source>
        <dbReference type="SAM" id="Coils"/>
    </source>
</evidence>